<reference evidence="3" key="1">
    <citation type="submission" date="2020-10" db="EMBL/GenBank/DDBJ databases">
        <title>Chromosome-scale genome assembly of the Allis shad, Alosa alosa.</title>
        <authorList>
            <person name="Margot Z."/>
            <person name="Christophe K."/>
            <person name="Cabau C."/>
            <person name="Louis A."/>
            <person name="Berthelot C."/>
            <person name="Parey E."/>
            <person name="Roest Crollius H."/>
            <person name="Montfort J."/>
            <person name="Robinson-Rechavi M."/>
            <person name="Bucao C."/>
            <person name="Bouchez O."/>
            <person name="Gislard M."/>
            <person name="Lluch J."/>
            <person name="Milhes M."/>
            <person name="Lampietro C."/>
            <person name="Lopez Roques C."/>
            <person name="Donnadieu C."/>
            <person name="Braasch I."/>
            <person name="Desvignes T."/>
            <person name="Postlethwait J."/>
            <person name="Bobe J."/>
            <person name="Guiguen Y."/>
        </authorList>
    </citation>
    <scope>NUCLEOTIDE SEQUENCE</scope>
    <source>
        <strain evidence="3">M-15738</strain>
        <tissue evidence="3">Blood</tissue>
    </source>
</reference>
<feature type="compositionally biased region" description="Low complexity" evidence="1">
    <location>
        <begin position="809"/>
        <end position="818"/>
    </location>
</feature>
<dbReference type="Proteomes" id="UP000823561">
    <property type="component" value="Chromosome 13"/>
</dbReference>
<accession>A0AAV6GFF8</accession>
<dbReference type="PANTHER" id="PTHR45845:SF1">
    <property type="entry name" value="PLECKSTRIN HOMOLOGY AND RHOGEF DOMAIN CONTAINING G4B"/>
    <property type="match status" value="1"/>
</dbReference>
<dbReference type="AlphaFoldDB" id="A0AAV6GFF8"/>
<evidence type="ECO:0000256" key="2">
    <source>
        <dbReference type="SAM" id="Phobius"/>
    </source>
</evidence>
<keyword evidence="2" id="KW-0472">Membrane</keyword>
<name>A0AAV6GFF8_9TELE</name>
<organism evidence="3 4">
    <name type="scientific">Alosa alosa</name>
    <name type="common">allis shad</name>
    <dbReference type="NCBI Taxonomy" id="278164"/>
    <lineage>
        <taxon>Eukaryota</taxon>
        <taxon>Metazoa</taxon>
        <taxon>Chordata</taxon>
        <taxon>Craniata</taxon>
        <taxon>Vertebrata</taxon>
        <taxon>Euteleostomi</taxon>
        <taxon>Actinopterygii</taxon>
        <taxon>Neopterygii</taxon>
        <taxon>Teleostei</taxon>
        <taxon>Clupei</taxon>
        <taxon>Clupeiformes</taxon>
        <taxon>Clupeoidei</taxon>
        <taxon>Clupeidae</taxon>
        <taxon>Alosa</taxon>
    </lineage>
</organism>
<keyword evidence="2" id="KW-1133">Transmembrane helix</keyword>
<proteinExistence type="predicted"/>
<feature type="transmembrane region" description="Helical" evidence="2">
    <location>
        <begin position="24"/>
        <end position="46"/>
    </location>
</feature>
<sequence length="999" mass="110917">MVYGVYLLPLERNVHLFLFRSDSLFIFLSFRLFIYLLLVSVEMLSLRKMHSKRKSRSTDNFLCIKDSESLDSCISGVLSSLYPPFISTAPTLLWQLFSVVERQYHGDGLRCLLDYLLPAKSILHSLQQHSRERFKGVPLCHVGWPLCLQEKVVVQLSPLHKVRLRPGDFYLQLVPQGRRSARLVLKCLASSGRAVAELPVPEGMIARVFTLRFPDEITRGRNLPPLTSCLLSAAAGDAVFRTPWKNVAVPLQLTGGWPPASSCTVVLPPLFSGVPAVIPAAPRFHGSTAPRDSLQSDASALETRRLFRQSYMEALQNPMSLGCSSESVLDEGHNPRQPPLRQLLPRRLCGRGGLRGLDLGWAERDQNQNRNESQQNLQQRPRSKSLERTGLGAGLGRAAQASLSCMLLLVDKECVYRPERELSIPCELLTSLKSLQKHVDPSQLTQDLDGTFPYDHAHYVSFREKIEPFASSCSEAVTSLQTSISSLNNTGSLDTTQAVMKVIEERRRLMKCVLDDVKLNRLRLEGGTFLARIRKEELCDNHIYRAAVDMVCALYNLVDEEVHRLVIQSNASLQHLEELLQTHRFEEATVQIKHWFTEKGEKHLASLDSYCLSSASITQLRRDLDDFMDQSDRQQKQAQLLVQSAEGCPSPTLMDFKRFLSAMTTRSERRKADLETLQNLYEFYDSAERWLACCAECVQLGGDEWECGVALQEVREEGRGFSHEHFSTMREAAEGLGLARVGERCSALWRRCQVAHAQLEDALTHSSTAPPDGDQRDCSHTPPQLSPLGASPERTSSFLFDPLYTPTGSASSSPSHSHFLFPPVDGRAGDSSGASPFDDTDSDCTVDSFVSSRSEPPMRSAANAASAASAASTAARLRKPPLRKMMRKTGGSYEMATCTSSASVHEPRGAGASSAVRGYSGVHIRGLEVTNNVCAEKTLQRSEVKSPVLTRSQSLSTPARTHTHTLTHGDTDTKTHSSSKIQHILAEMVSLRAEMRSGR</sequence>
<feature type="region of interest" description="Disordered" evidence="1">
    <location>
        <begin position="764"/>
        <end position="880"/>
    </location>
</feature>
<protein>
    <submittedName>
        <fullName evidence="3">Uncharacterized protein</fullName>
    </submittedName>
</protein>
<evidence type="ECO:0000313" key="3">
    <source>
        <dbReference type="EMBL" id="KAG5271526.1"/>
    </source>
</evidence>
<feature type="region of interest" description="Disordered" evidence="1">
    <location>
        <begin position="944"/>
        <end position="979"/>
    </location>
</feature>
<keyword evidence="2" id="KW-0812">Transmembrane</keyword>
<feature type="compositionally biased region" description="Polar residues" evidence="1">
    <location>
        <begin position="949"/>
        <end position="960"/>
    </location>
</feature>
<feature type="region of interest" description="Disordered" evidence="1">
    <location>
        <begin position="361"/>
        <end position="388"/>
    </location>
</feature>
<evidence type="ECO:0000313" key="4">
    <source>
        <dbReference type="Proteomes" id="UP000823561"/>
    </source>
</evidence>
<gene>
    <name evidence="3" type="ORF">AALO_G00181000</name>
</gene>
<dbReference type="EMBL" id="JADWDJ010000013">
    <property type="protein sequence ID" value="KAG5271526.1"/>
    <property type="molecule type" value="Genomic_DNA"/>
</dbReference>
<feature type="compositionally biased region" description="Polar residues" evidence="1">
    <location>
        <begin position="845"/>
        <end position="854"/>
    </location>
</feature>
<feature type="compositionally biased region" description="Low complexity" evidence="1">
    <location>
        <begin position="860"/>
        <end position="875"/>
    </location>
</feature>
<evidence type="ECO:0000256" key="1">
    <source>
        <dbReference type="SAM" id="MobiDB-lite"/>
    </source>
</evidence>
<dbReference type="PANTHER" id="PTHR45845">
    <property type="entry name" value="RHO GUANINE NUCLEOTIDE EXCHANGE FACTOR-RELATED"/>
    <property type="match status" value="1"/>
</dbReference>
<comment type="caution">
    <text evidence="3">The sequence shown here is derived from an EMBL/GenBank/DDBJ whole genome shotgun (WGS) entry which is preliminary data.</text>
</comment>
<feature type="region of interest" description="Disordered" evidence="1">
    <location>
        <begin position="323"/>
        <end position="345"/>
    </location>
</feature>
<dbReference type="InterPro" id="IPR052231">
    <property type="entry name" value="Rho_GEF_signaling-related"/>
</dbReference>
<keyword evidence="4" id="KW-1185">Reference proteome</keyword>
<feature type="compositionally biased region" description="Polar residues" evidence="1">
    <location>
        <begin position="368"/>
        <end position="380"/>
    </location>
</feature>